<dbReference type="GO" id="GO:0016226">
    <property type="term" value="P:iron-sulfur cluster assembly"/>
    <property type="evidence" value="ECO:0007669"/>
    <property type="project" value="InterPro"/>
</dbReference>
<dbReference type="GO" id="GO:0005739">
    <property type="term" value="C:mitochondrion"/>
    <property type="evidence" value="ECO:0007669"/>
    <property type="project" value="TreeGrafter"/>
</dbReference>
<feature type="domain" description="Core" evidence="3">
    <location>
        <begin position="114"/>
        <end position="209"/>
    </location>
</feature>
<sequence>MVVDDEDDEDKDKDKNMLRSIFESSLARTARNGANPAASTSAVRLAMAQLPRRGIATLSSSSSARSPPSIPRRTSIAAPFSTTSTRTAGTLVRKPEEPEEPEVYRDGEPTIIATDRAISQLKKIAERENNSSLSLRVAVEPGGCHGYQYKMEITEEIEDDDFQFQVHPGLSILVDSVSLALVRGSTIDYVTELIGSQFAIKSNPQAKGAGCGCGVSWEPAI</sequence>
<gene>
    <name evidence="4" type="ORF">UBRO2_03800</name>
</gene>
<dbReference type="SUPFAM" id="SSF89360">
    <property type="entry name" value="HesB-like domain"/>
    <property type="match status" value="1"/>
</dbReference>
<evidence type="ECO:0000313" key="4">
    <source>
        <dbReference type="EMBL" id="SYW80532.1"/>
    </source>
</evidence>
<name>A0A8H8QNR7_9BASI</name>
<comment type="caution">
    <text evidence="4">The sequence shown here is derived from an EMBL/GenBank/DDBJ whole genome shotgun (WGS) entry which is preliminary data.</text>
</comment>
<dbReference type="NCBIfam" id="TIGR00049">
    <property type="entry name" value="iron-sulfur cluster assembly accessory protein"/>
    <property type="match status" value="1"/>
</dbReference>
<evidence type="ECO:0000256" key="1">
    <source>
        <dbReference type="ARBA" id="ARBA00006718"/>
    </source>
</evidence>
<keyword evidence="5" id="KW-1185">Reference proteome</keyword>
<proteinExistence type="inferred from homology"/>
<organism evidence="4 5">
    <name type="scientific">Ustilago bromivora</name>
    <dbReference type="NCBI Taxonomy" id="307758"/>
    <lineage>
        <taxon>Eukaryota</taxon>
        <taxon>Fungi</taxon>
        <taxon>Dikarya</taxon>
        <taxon>Basidiomycota</taxon>
        <taxon>Ustilaginomycotina</taxon>
        <taxon>Ustilaginomycetes</taxon>
        <taxon>Ustilaginales</taxon>
        <taxon>Ustilaginaceae</taxon>
        <taxon>Ustilago</taxon>
    </lineage>
</organism>
<dbReference type="GO" id="GO:0005506">
    <property type="term" value="F:iron ion binding"/>
    <property type="evidence" value="ECO:0007669"/>
    <property type="project" value="TreeGrafter"/>
</dbReference>
<dbReference type="InterPro" id="IPR035903">
    <property type="entry name" value="HesB-like_dom_sf"/>
</dbReference>
<evidence type="ECO:0000256" key="2">
    <source>
        <dbReference type="SAM" id="MobiDB-lite"/>
    </source>
</evidence>
<dbReference type="FunFam" id="2.60.300.12:FF:000010">
    <property type="entry name" value="Unplaced genomic scaffold supercont1.5, whole genome shotgun sequence"/>
    <property type="match status" value="1"/>
</dbReference>
<dbReference type="GO" id="GO:0051537">
    <property type="term" value="F:2 iron, 2 sulfur cluster binding"/>
    <property type="evidence" value="ECO:0007669"/>
    <property type="project" value="TreeGrafter"/>
</dbReference>
<protein>
    <submittedName>
        <fullName evidence="4">Related to ISA1 - mitochondrial matrix protein involved in biogenesis of the iron-sulfur cluster of Fe/S proteins</fullName>
    </submittedName>
</protein>
<dbReference type="Proteomes" id="UP000658997">
    <property type="component" value="Unassembled WGS sequence"/>
</dbReference>
<dbReference type="PANTHER" id="PTHR43011">
    <property type="entry name" value="IRON-SULFUR CLUSTER ASSEMBLY 2 HOMOLOG, MITOCHONDRIAL"/>
    <property type="match status" value="1"/>
</dbReference>
<feature type="region of interest" description="Disordered" evidence="2">
    <location>
        <begin position="56"/>
        <end position="103"/>
    </location>
</feature>
<dbReference type="InterPro" id="IPR000361">
    <property type="entry name" value="ATAP_core_dom"/>
</dbReference>
<feature type="compositionally biased region" description="Low complexity" evidence="2">
    <location>
        <begin position="56"/>
        <end position="77"/>
    </location>
</feature>
<dbReference type="GO" id="GO:0051539">
    <property type="term" value="F:4 iron, 4 sulfur cluster binding"/>
    <property type="evidence" value="ECO:0007669"/>
    <property type="project" value="TreeGrafter"/>
</dbReference>
<evidence type="ECO:0000259" key="3">
    <source>
        <dbReference type="Pfam" id="PF01521"/>
    </source>
</evidence>
<comment type="similarity">
    <text evidence="1">Belongs to the HesB/IscA family.</text>
</comment>
<dbReference type="EMBL" id="ULHB01000077">
    <property type="protein sequence ID" value="SYW80532.1"/>
    <property type="molecule type" value="Genomic_DNA"/>
</dbReference>
<evidence type="ECO:0000313" key="5">
    <source>
        <dbReference type="Proteomes" id="UP000658997"/>
    </source>
</evidence>
<accession>A0A8H8QNR7</accession>
<dbReference type="Gene3D" id="2.60.300.12">
    <property type="entry name" value="HesB-like domain"/>
    <property type="match status" value="1"/>
</dbReference>
<dbReference type="InterPro" id="IPR016092">
    <property type="entry name" value="ATAP"/>
</dbReference>
<dbReference type="PANTHER" id="PTHR43011:SF1">
    <property type="entry name" value="IRON-SULFUR CLUSTER ASSEMBLY 2 HOMOLOG, MITOCHONDRIAL"/>
    <property type="match status" value="1"/>
</dbReference>
<reference evidence="4" key="1">
    <citation type="submission" date="2018-08" db="EMBL/GenBank/DDBJ databases">
        <authorList>
            <person name="Guldener U."/>
        </authorList>
    </citation>
    <scope>NUCLEOTIDE SEQUENCE</scope>
    <source>
        <strain evidence="4">UB2</strain>
    </source>
</reference>
<dbReference type="Pfam" id="PF01521">
    <property type="entry name" value="Fe-S_biosyn"/>
    <property type="match status" value="1"/>
</dbReference>
<dbReference type="AlphaFoldDB" id="A0A8H8QNR7"/>